<keyword evidence="2" id="KW-1185">Reference proteome</keyword>
<evidence type="ECO:0000313" key="1">
    <source>
        <dbReference type="EMBL" id="MXN43814.1"/>
    </source>
</evidence>
<proteinExistence type="predicted"/>
<dbReference type="AlphaFoldDB" id="A0A6N8S431"/>
<name>A0A6N8S431_9HYPH</name>
<accession>A0A6N8S431</accession>
<dbReference type="OrthoDB" id="8299238at2"/>
<dbReference type="RefSeq" id="WP_160856814.1">
    <property type="nucleotide sequence ID" value="NZ_WUMK01000001.1"/>
</dbReference>
<protein>
    <submittedName>
        <fullName evidence="1">Uncharacterized protein</fullName>
    </submittedName>
</protein>
<evidence type="ECO:0000313" key="2">
    <source>
        <dbReference type="Proteomes" id="UP000435802"/>
    </source>
</evidence>
<gene>
    <name evidence="1" type="ORF">GR138_01355</name>
</gene>
<reference evidence="1 2" key="1">
    <citation type="submission" date="2019-12" db="EMBL/GenBank/DDBJ databases">
        <title>Shinella kummerowiae sp. nov., a symbiotic bacterium isolated from root nodules of the herbal legume Kummerowia stipulacea.</title>
        <authorList>
            <person name="Gao J."/>
        </authorList>
    </citation>
    <scope>NUCLEOTIDE SEQUENCE [LARGE SCALE GENOMIC DNA]</scope>
    <source>
        <strain evidence="1 2">CCBAU 25048</strain>
    </source>
</reference>
<dbReference type="Proteomes" id="UP000435802">
    <property type="component" value="Unassembled WGS sequence"/>
</dbReference>
<dbReference type="EMBL" id="WUMK01000001">
    <property type="protein sequence ID" value="MXN43814.1"/>
    <property type="molecule type" value="Genomic_DNA"/>
</dbReference>
<organism evidence="1 2">
    <name type="scientific">Shinella kummerowiae</name>
    <dbReference type="NCBI Taxonomy" id="417745"/>
    <lineage>
        <taxon>Bacteria</taxon>
        <taxon>Pseudomonadati</taxon>
        <taxon>Pseudomonadota</taxon>
        <taxon>Alphaproteobacteria</taxon>
        <taxon>Hyphomicrobiales</taxon>
        <taxon>Rhizobiaceae</taxon>
        <taxon>Shinella</taxon>
    </lineage>
</organism>
<sequence>MLNFLPDLHEGHAPITLQQAFGDALEAFDAWEDERAEPMVIYDDKIVPIGIVFERMRDCTDILPRTMADLVADALARNPAAAAAQIATFGDAARLATALVEQRRLYGETAIATFLDHHRVDKRRPA</sequence>
<comment type="caution">
    <text evidence="1">The sequence shown here is derived from an EMBL/GenBank/DDBJ whole genome shotgun (WGS) entry which is preliminary data.</text>
</comment>